<keyword evidence="6 7" id="KW-0472">Membrane</keyword>
<evidence type="ECO:0000256" key="7">
    <source>
        <dbReference type="SAM" id="Phobius"/>
    </source>
</evidence>
<keyword evidence="2 7" id="KW-0812">Transmembrane</keyword>
<evidence type="ECO:0000313" key="9">
    <source>
        <dbReference type="EMBL" id="CUN80510.1"/>
    </source>
</evidence>
<feature type="domain" description="ABC transporter" evidence="8">
    <location>
        <begin position="331"/>
        <end position="554"/>
    </location>
</feature>
<proteinExistence type="predicted"/>
<dbReference type="GO" id="GO:0005886">
    <property type="term" value="C:plasma membrane"/>
    <property type="evidence" value="ECO:0007669"/>
    <property type="project" value="UniProtKB-SubCell"/>
</dbReference>
<evidence type="ECO:0000259" key="8">
    <source>
        <dbReference type="PROSITE" id="PS50893"/>
    </source>
</evidence>
<dbReference type="SMART" id="SM00382">
    <property type="entry name" value="AAA"/>
    <property type="match status" value="1"/>
</dbReference>
<dbReference type="InterPro" id="IPR003439">
    <property type="entry name" value="ABC_transporter-like_ATP-bd"/>
</dbReference>
<dbReference type="InterPro" id="IPR017871">
    <property type="entry name" value="ABC_transporter-like_CS"/>
</dbReference>
<dbReference type="InterPro" id="IPR003593">
    <property type="entry name" value="AAA+_ATPase"/>
</dbReference>
<dbReference type="PANTHER" id="PTHR24221:SF654">
    <property type="entry name" value="ATP-BINDING CASSETTE SUB-FAMILY B MEMBER 6"/>
    <property type="match status" value="1"/>
</dbReference>
<dbReference type="PROSITE" id="PS00211">
    <property type="entry name" value="ABC_TRANSPORTER_1"/>
    <property type="match status" value="1"/>
</dbReference>
<name>A0A173ZY60_9FIRM</name>
<dbReference type="PaxDb" id="410072-ERS852525_00537"/>
<dbReference type="EMBL" id="CYZK01000004">
    <property type="protein sequence ID" value="CUN80510.1"/>
    <property type="molecule type" value="Genomic_DNA"/>
</dbReference>
<evidence type="ECO:0000256" key="5">
    <source>
        <dbReference type="ARBA" id="ARBA00022989"/>
    </source>
</evidence>
<evidence type="ECO:0000256" key="4">
    <source>
        <dbReference type="ARBA" id="ARBA00022840"/>
    </source>
</evidence>
<protein>
    <submittedName>
        <fullName evidence="9">Putative multidrug export ATP-binding/permease protein SAV1866</fullName>
        <ecNumber evidence="9">3.6.3.-</ecNumber>
    </submittedName>
</protein>
<dbReference type="SUPFAM" id="SSF52540">
    <property type="entry name" value="P-loop containing nucleoside triphosphate hydrolases"/>
    <property type="match status" value="1"/>
</dbReference>
<evidence type="ECO:0000256" key="3">
    <source>
        <dbReference type="ARBA" id="ARBA00022741"/>
    </source>
</evidence>
<dbReference type="Gene3D" id="3.40.50.300">
    <property type="entry name" value="P-loop containing nucleotide triphosphate hydrolases"/>
    <property type="match status" value="1"/>
</dbReference>
<keyword evidence="5 7" id="KW-1133">Transmembrane helix</keyword>
<dbReference type="STRING" id="410072.ERS852525_00537"/>
<feature type="transmembrane region" description="Helical" evidence="7">
    <location>
        <begin position="48"/>
        <end position="69"/>
    </location>
</feature>
<feature type="transmembrane region" description="Helical" evidence="7">
    <location>
        <begin position="12"/>
        <end position="36"/>
    </location>
</feature>
<dbReference type="GO" id="GO:0016887">
    <property type="term" value="F:ATP hydrolysis activity"/>
    <property type="evidence" value="ECO:0007669"/>
    <property type="project" value="InterPro"/>
</dbReference>
<feature type="transmembrane region" description="Helical" evidence="7">
    <location>
        <begin position="239"/>
        <end position="258"/>
    </location>
</feature>
<reference evidence="9 10" key="1">
    <citation type="submission" date="2015-09" db="EMBL/GenBank/DDBJ databases">
        <authorList>
            <consortium name="Pathogen Informatics"/>
        </authorList>
    </citation>
    <scope>NUCLEOTIDE SEQUENCE [LARGE SCALE GENOMIC DNA]</scope>
    <source>
        <strain evidence="9 10">2789STDY5834866</strain>
    </source>
</reference>
<dbReference type="Pfam" id="PF00005">
    <property type="entry name" value="ABC_tran"/>
    <property type="match status" value="1"/>
</dbReference>
<accession>A0A173ZY60</accession>
<dbReference type="InterPro" id="IPR036640">
    <property type="entry name" value="ABC1_TM_sf"/>
</dbReference>
<keyword evidence="4 9" id="KW-0067">ATP-binding</keyword>
<dbReference type="GO" id="GO:0034040">
    <property type="term" value="F:ATPase-coupled lipid transmembrane transporter activity"/>
    <property type="evidence" value="ECO:0007669"/>
    <property type="project" value="TreeGrafter"/>
</dbReference>
<gene>
    <name evidence="9" type="ORF">ERS852481_00837</name>
</gene>
<feature type="transmembrane region" description="Helical" evidence="7">
    <location>
        <begin position="121"/>
        <end position="143"/>
    </location>
</feature>
<keyword evidence="3" id="KW-0547">Nucleotide-binding</keyword>
<keyword evidence="9" id="KW-0378">Hydrolase</keyword>
<dbReference type="PANTHER" id="PTHR24221">
    <property type="entry name" value="ATP-BINDING CASSETTE SUB-FAMILY B"/>
    <property type="match status" value="1"/>
</dbReference>
<dbReference type="Proteomes" id="UP000095362">
    <property type="component" value="Unassembled WGS sequence"/>
</dbReference>
<dbReference type="Gene3D" id="1.20.1560.10">
    <property type="entry name" value="ABC transporter type 1, transmembrane domain"/>
    <property type="match status" value="1"/>
</dbReference>
<dbReference type="RefSeq" id="WP_055260750.1">
    <property type="nucleotide sequence ID" value="NZ_CYZK01000004.1"/>
</dbReference>
<dbReference type="GO" id="GO:0005524">
    <property type="term" value="F:ATP binding"/>
    <property type="evidence" value="ECO:0007669"/>
    <property type="project" value="UniProtKB-KW"/>
</dbReference>
<dbReference type="PROSITE" id="PS50893">
    <property type="entry name" value="ABC_TRANSPORTER_2"/>
    <property type="match status" value="1"/>
</dbReference>
<dbReference type="SUPFAM" id="SSF90123">
    <property type="entry name" value="ABC transporter transmembrane region"/>
    <property type="match status" value="1"/>
</dbReference>
<dbReference type="InterPro" id="IPR039421">
    <property type="entry name" value="Type_1_exporter"/>
</dbReference>
<dbReference type="CDD" id="cd03228">
    <property type="entry name" value="ABCC_MRP_Like"/>
    <property type="match status" value="1"/>
</dbReference>
<evidence type="ECO:0000256" key="2">
    <source>
        <dbReference type="ARBA" id="ARBA00022692"/>
    </source>
</evidence>
<evidence type="ECO:0000313" key="10">
    <source>
        <dbReference type="Proteomes" id="UP000095362"/>
    </source>
</evidence>
<comment type="subcellular location">
    <subcellularLocation>
        <location evidence="1">Cell membrane</location>
        <topology evidence="1">Multi-pass membrane protein</topology>
    </subcellularLocation>
</comment>
<dbReference type="EC" id="3.6.3.-" evidence="9"/>
<dbReference type="AlphaFoldDB" id="A0A173ZY60"/>
<evidence type="ECO:0000256" key="1">
    <source>
        <dbReference type="ARBA" id="ARBA00004651"/>
    </source>
</evidence>
<sequence>MRNEKKYNKSIYFTMVFVQTIIHLVVLSEIFLKLFLIDHIVYDASSKIIIMDFIWIIILFLLENILYIFKQAAKIWITKQYKDVMPEKIMHVCQKLSLQFLEQQNIQEIIKRSDSYFEKSLEYTDALVSWLRLVLSSIVLVWFMRNTSFFAILVMSILVLVAFVINLRTTKNTFGFWKRYMETARRFNYLSDLQIKREYAYERRIYDTSKAMDERFSKEFDQAARINRKSGHTRFRGQILLESILIGITVFVMFYFALPNTMESITLGTYTAITETIARMLEELSRCAESVFPIREFHGLRTELIRFVENDFLEKGSANNFRAESPRENVLSLDNLQFRYYENNEDTLKGICFTFEKGKHYGLVGVNGAGKTTLAKLLLDLYKPTNGRIYDGTEKKTALFQDFQVYPVTVREYLLMGNDSNLSNARVSEVLDMLECSNLKQGLDTPLTLLTEEGTLLSKGQLQRLAIARAFLSEADFILLDEPTASLDPISEREVYRLSEHIFQEKTTLFITHRLGAVSQMDEILVLDHGQLVEHGCHEELMRKNGVYRKLYQTQKEMYVDEI</sequence>
<dbReference type="InterPro" id="IPR027417">
    <property type="entry name" value="P-loop_NTPase"/>
</dbReference>
<organism evidence="9 10">
    <name type="scientific">Coprococcus comes</name>
    <dbReference type="NCBI Taxonomy" id="410072"/>
    <lineage>
        <taxon>Bacteria</taxon>
        <taxon>Bacillati</taxon>
        <taxon>Bacillota</taxon>
        <taxon>Clostridia</taxon>
        <taxon>Lachnospirales</taxon>
        <taxon>Lachnospiraceae</taxon>
        <taxon>Coprococcus</taxon>
    </lineage>
</organism>
<evidence type="ECO:0000256" key="6">
    <source>
        <dbReference type="ARBA" id="ARBA00023136"/>
    </source>
</evidence>
<feature type="transmembrane region" description="Helical" evidence="7">
    <location>
        <begin position="149"/>
        <end position="169"/>
    </location>
</feature>